<dbReference type="Gene3D" id="3.40.50.12780">
    <property type="entry name" value="N-terminal domain of ligase-like"/>
    <property type="match status" value="1"/>
</dbReference>
<dbReference type="InterPro" id="IPR045851">
    <property type="entry name" value="AMP-bd_C_sf"/>
</dbReference>
<keyword evidence="6" id="KW-1185">Reference proteome</keyword>
<protein>
    <submittedName>
        <fullName evidence="5">Crotonobetaine/carnitine-CoA ligase</fullName>
        <ecNumber evidence="5">6.2.1.-</ecNumber>
    </submittedName>
</protein>
<dbReference type="InterPro" id="IPR000873">
    <property type="entry name" value="AMP-dep_synth/lig_dom"/>
</dbReference>
<proteinExistence type="inferred from homology"/>
<organism evidence="5 6">
    <name type="scientific">Oikeobacillus pervagus</name>
    <dbReference type="NCBI Taxonomy" id="1325931"/>
    <lineage>
        <taxon>Bacteria</taxon>
        <taxon>Bacillati</taxon>
        <taxon>Bacillota</taxon>
        <taxon>Bacilli</taxon>
        <taxon>Bacillales</taxon>
        <taxon>Bacillaceae</taxon>
        <taxon>Oikeobacillus</taxon>
    </lineage>
</organism>
<gene>
    <name evidence="5" type="ORF">J2S13_002536</name>
</gene>
<dbReference type="PANTHER" id="PTHR43201">
    <property type="entry name" value="ACYL-COA SYNTHETASE"/>
    <property type="match status" value="1"/>
</dbReference>
<dbReference type="Proteomes" id="UP001237207">
    <property type="component" value="Unassembled WGS sequence"/>
</dbReference>
<dbReference type="PROSITE" id="PS00455">
    <property type="entry name" value="AMP_BINDING"/>
    <property type="match status" value="1"/>
</dbReference>
<dbReference type="AlphaFoldDB" id="A0AAJ1T5B4"/>
<dbReference type="EC" id="6.2.1.-" evidence="5"/>
<keyword evidence="2 5" id="KW-0436">Ligase</keyword>
<reference evidence="5" key="1">
    <citation type="submission" date="2023-07" db="EMBL/GenBank/DDBJ databases">
        <title>Genomic Encyclopedia of Type Strains, Phase IV (KMG-IV): sequencing the most valuable type-strain genomes for metagenomic binning, comparative biology and taxonomic classification.</title>
        <authorList>
            <person name="Goeker M."/>
        </authorList>
    </citation>
    <scope>NUCLEOTIDE SEQUENCE</scope>
    <source>
        <strain evidence="5">DSM 23947</strain>
    </source>
</reference>
<dbReference type="Pfam" id="PF13193">
    <property type="entry name" value="AMP-binding_C"/>
    <property type="match status" value="1"/>
</dbReference>
<dbReference type="CDD" id="cd05934">
    <property type="entry name" value="FACL_DitJ_like"/>
    <property type="match status" value="1"/>
</dbReference>
<dbReference type="PANTHER" id="PTHR43201:SF5">
    <property type="entry name" value="MEDIUM-CHAIN ACYL-COA LIGASE ACSF2, MITOCHONDRIAL"/>
    <property type="match status" value="1"/>
</dbReference>
<sequence>MQNIPQFLLHHIEETPNKPYLHSHNESISYSQLYNRIQRTTNGLLEIGIRSEDTVCIMMDNGPEYLDIWMSLSFLGAISVPLNVHLKGEGLQYIIQHSESKVIFVDHDYLPNVLACLEKIPQSFQVIVISNEPVGERIVFPHLKIISYASLLSNNQSYSLSAVDPGSIHSILYTSGTTGRPKGVMLTHASFIESARSFANQMIGVQQDDILYTCLPLFHINAQAHTVLGSISKNATIALSEKFSASKFWDEIRFYQATIFNSLGSMIHILCKQPKKQTDRNHSARITACAATPKEFWRPFEERFGVQIVEGYGLTETTGFCLSNPLNASRPPSIGKPYPFVEAKIVDEQGEELPPNQRGEIIIRSNKQPFLMKGYYKNPIKTQEVLRDGWFYTGDHGHIDEDGYLYFYDRHKQCIRRRGENISSWEIEKIVNQHKKVLDSAAVGVPSDVGEEDVKLYVVPKKDETLTPEEIIRWCEERMAYFMVPRYIEWMEAFPKTATERIQKFKLKELGINNAWDREKMMPKQKEARKS</sequence>
<evidence type="ECO:0000259" key="4">
    <source>
        <dbReference type="Pfam" id="PF13193"/>
    </source>
</evidence>
<dbReference type="Gene3D" id="3.30.300.30">
    <property type="match status" value="1"/>
</dbReference>
<evidence type="ECO:0000256" key="2">
    <source>
        <dbReference type="ARBA" id="ARBA00022598"/>
    </source>
</evidence>
<evidence type="ECO:0000313" key="6">
    <source>
        <dbReference type="Proteomes" id="UP001237207"/>
    </source>
</evidence>
<dbReference type="InterPro" id="IPR020845">
    <property type="entry name" value="AMP-binding_CS"/>
</dbReference>
<comment type="caution">
    <text evidence="5">The sequence shown here is derived from an EMBL/GenBank/DDBJ whole genome shotgun (WGS) entry which is preliminary data.</text>
</comment>
<dbReference type="EMBL" id="JAUSUC010000036">
    <property type="protein sequence ID" value="MDQ0216114.1"/>
    <property type="molecule type" value="Genomic_DNA"/>
</dbReference>
<evidence type="ECO:0000256" key="1">
    <source>
        <dbReference type="ARBA" id="ARBA00006432"/>
    </source>
</evidence>
<feature type="domain" description="AMP-binding enzyme C-terminal" evidence="4">
    <location>
        <begin position="426"/>
        <end position="499"/>
    </location>
</feature>
<accession>A0AAJ1T5B4</accession>
<feature type="domain" description="AMP-dependent synthetase/ligase" evidence="3">
    <location>
        <begin position="10"/>
        <end position="376"/>
    </location>
</feature>
<dbReference type="InterPro" id="IPR025110">
    <property type="entry name" value="AMP-bd_C"/>
</dbReference>
<evidence type="ECO:0000259" key="3">
    <source>
        <dbReference type="Pfam" id="PF00501"/>
    </source>
</evidence>
<dbReference type="GO" id="GO:0006631">
    <property type="term" value="P:fatty acid metabolic process"/>
    <property type="evidence" value="ECO:0007669"/>
    <property type="project" value="TreeGrafter"/>
</dbReference>
<evidence type="ECO:0000313" key="5">
    <source>
        <dbReference type="EMBL" id="MDQ0216114.1"/>
    </source>
</evidence>
<dbReference type="Pfam" id="PF00501">
    <property type="entry name" value="AMP-binding"/>
    <property type="match status" value="1"/>
</dbReference>
<dbReference type="InterPro" id="IPR042099">
    <property type="entry name" value="ANL_N_sf"/>
</dbReference>
<dbReference type="GO" id="GO:0031956">
    <property type="term" value="F:medium-chain fatty acid-CoA ligase activity"/>
    <property type="evidence" value="ECO:0007669"/>
    <property type="project" value="TreeGrafter"/>
</dbReference>
<comment type="similarity">
    <text evidence="1">Belongs to the ATP-dependent AMP-binding enzyme family.</text>
</comment>
<dbReference type="SUPFAM" id="SSF56801">
    <property type="entry name" value="Acetyl-CoA synthetase-like"/>
    <property type="match status" value="1"/>
</dbReference>
<name>A0AAJ1T5B4_9BACI</name>